<evidence type="ECO:0000313" key="9">
    <source>
        <dbReference type="Proteomes" id="UP000624325"/>
    </source>
</evidence>
<comment type="caution">
    <text evidence="8">The sequence shown here is derived from an EMBL/GenBank/DDBJ whole genome shotgun (WGS) entry which is preliminary data.</text>
</comment>
<feature type="transmembrane region" description="Helical" evidence="6">
    <location>
        <begin position="111"/>
        <end position="127"/>
    </location>
</feature>
<keyword evidence="4 6" id="KW-1133">Transmembrane helix</keyword>
<feature type="transmembrane region" description="Helical" evidence="6">
    <location>
        <begin position="196"/>
        <end position="214"/>
    </location>
</feature>
<name>A0ABQ4CBV8_9ACTN</name>
<feature type="transmembrane region" description="Helical" evidence="6">
    <location>
        <begin position="61"/>
        <end position="82"/>
    </location>
</feature>
<dbReference type="RefSeq" id="WP_203707080.1">
    <property type="nucleotide sequence ID" value="NZ_BAAALU010000027.1"/>
</dbReference>
<dbReference type="InterPro" id="IPR050638">
    <property type="entry name" value="AA-Vitamin_Transporters"/>
</dbReference>
<feature type="transmembrane region" description="Helical" evidence="6">
    <location>
        <begin position="165"/>
        <end position="184"/>
    </location>
</feature>
<dbReference type="PANTHER" id="PTHR32322:SF2">
    <property type="entry name" value="EAMA DOMAIN-CONTAINING PROTEIN"/>
    <property type="match status" value="1"/>
</dbReference>
<keyword evidence="9" id="KW-1185">Reference proteome</keyword>
<protein>
    <submittedName>
        <fullName evidence="8">Membrane protein</fullName>
    </submittedName>
</protein>
<evidence type="ECO:0000256" key="5">
    <source>
        <dbReference type="ARBA" id="ARBA00023136"/>
    </source>
</evidence>
<feature type="transmembrane region" description="Helical" evidence="6">
    <location>
        <begin position="133"/>
        <end position="153"/>
    </location>
</feature>
<proteinExistence type="inferred from homology"/>
<dbReference type="InterPro" id="IPR037185">
    <property type="entry name" value="EmrE-like"/>
</dbReference>
<keyword evidence="5 6" id="KW-0472">Membrane</keyword>
<accession>A0ABQ4CBV8</accession>
<comment type="similarity">
    <text evidence="2">Belongs to the EamA transporter family.</text>
</comment>
<feature type="transmembrane region" description="Helical" evidence="6">
    <location>
        <begin position="88"/>
        <end position="104"/>
    </location>
</feature>
<dbReference type="Pfam" id="PF00892">
    <property type="entry name" value="EamA"/>
    <property type="match status" value="1"/>
</dbReference>
<feature type="transmembrane region" description="Helical" evidence="6">
    <location>
        <begin position="252"/>
        <end position="269"/>
    </location>
</feature>
<feature type="transmembrane region" description="Helical" evidence="6">
    <location>
        <begin position="226"/>
        <end position="246"/>
    </location>
</feature>
<reference evidence="8 9" key="1">
    <citation type="submission" date="2021-01" db="EMBL/GenBank/DDBJ databases">
        <title>Whole genome shotgun sequence of Asanoa iriomotensis NBRC 100142.</title>
        <authorList>
            <person name="Komaki H."/>
            <person name="Tamura T."/>
        </authorList>
    </citation>
    <scope>NUCLEOTIDE SEQUENCE [LARGE SCALE GENOMIC DNA]</scope>
    <source>
        <strain evidence="8 9">NBRC 100142</strain>
    </source>
</reference>
<dbReference type="SUPFAM" id="SSF103481">
    <property type="entry name" value="Multidrug resistance efflux transporter EmrE"/>
    <property type="match status" value="1"/>
</dbReference>
<feature type="transmembrane region" description="Helical" evidence="6">
    <location>
        <begin position="31"/>
        <end position="49"/>
    </location>
</feature>
<dbReference type="InterPro" id="IPR000620">
    <property type="entry name" value="EamA_dom"/>
</dbReference>
<dbReference type="Proteomes" id="UP000624325">
    <property type="component" value="Unassembled WGS sequence"/>
</dbReference>
<evidence type="ECO:0000313" key="8">
    <source>
        <dbReference type="EMBL" id="GIF60263.1"/>
    </source>
</evidence>
<evidence type="ECO:0000256" key="3">
    <source>
        <dbReference type="ARBA" id="ARBA00022692"/>
    </source>
</evidence>
<evidence type="ECO:0000256" key="4">
    <source>
        <dbReference type="ARBA" id="ARBA00022989"/>
    </source>
</evidence>
<organism evidence="8 9">
    <name type="scientific">Asanoa iriomotensis</name>
    <dbReference type="NCBI Taxonomy" id="234613"/>
    <lineage>
        <taxon>Bacteria</taxon>
        <taxon>Bacillati</taxon>
        <taxon>Actinomycetota</taxon>
        <taxon>Actinomycetes</taxon>
        <taxon>Micromonosporales</taxon>
        <taxon>Micromonosporaceae</taxon>
        <taxon>Asanoa</taxon>
    </lineage>
</organism>
<evidence type="ECO:0000256" key="6">
    <source>
        <dbReference type="SAM" id="Phobius"/>
    </source>
</evidence>
<feature type="domain" description="EamA" evidence="7">
    <location>
        <begin position="136"/>
        <end position="269"/>
    </location>
</feature>
<gene>
    <name evidence="8" type="ORF">Air01nite_63580</name>
</gene>
<dbReference type="PANTHER" id="PTHR32322">
    <property type="entry name" value="INNER MEMBRANE TRANSPORTER"/>
    <property type="match status" value="1"/>
</dbReference>
<keyword evidence="3 6" id="KW-0812">Transmembrane</keyword>
<evidence type="ECO:0000259" key="7">
    <source>
        <dbReference type="Pfam" id="PF00892"/>
    </source>
</evidence>
<evidence type="ECO:0000256" key="1">
    <source>
        <dbReference type="ARBA" id="ARBA00004141"/>
    </source>
</evidence>
<evidence type="ECO:0000256" key="2">
    <source>
        <dbReference type="ARBA" id="ARBA00007362"/>
    </source>
</evidence>
<comment type="subcellular location">
    <subcellularLocation>
        <location evidence="1">Membrane</location>
        <topology evidence="1">Multi-pass membrane protein</topology>
    </subcellularLocation>
</comment>
<sequence length="280" mass="28302">MPTTPLVLLSVACAQVGVAVARTLFDEVGPTGVLLLRLGVAALVFALLVRPRVWSWSAAAWRSTALLGVFSAGLNLLTYLALSIAPQGIVVTASFVGPLVLSVVQTRRPADLLWALLAGTGVVLLGLRTGVDVPLAGLLLALAAGGCGAGYIMCSARVGKDVPGLGGLAVSFAVGALIVLPFGAAGAGEALRDPGLVPGLLAVALLSSVVPYALELVALRRMPTRVFGVLMSLQPAAAAVAGLLILDQRLGPAPIAALLLVTAASIGVTRQRPDRPPPQS</sequence>
<dbReference type="EMBL" id="BONC01000063">
    <property type="protein sequence ID" value="GIF60263.1"/>
    <property type="molecule type" value="Genomic_DNA"/>
</dbReference>